<keyword evidence="2" id="KW-0378">Hydrolase</keyword>
<evidence type="ECO:0000313" key="2">
    <source>
        <dbReference type="EMBL" id="MXG89785.1"/>
    </source>
</evidence>
<name>A0A6L7EZ68_9ACTN</name>
<protein>
    <submittedName>
        <fullName evidence="2">MBL fold metallo-hydrolase</fullName>
    </submittedName>
</protein>
<dbReference type="InterPro" id="IPR001279">
    <property type="entry name" value="Metallo-B-lactamas"/>
</dbReference>
<keyword evidence="3" id="KW-1185">Reference proteome</keyword>
<evidence type="ECO:0000259" key="1">
    <source>
        <dbReference type="Pfam" id="PF12706"/>
    </source>
</evidence>
<dbReference type="Proteomes" id="UP000473325">
    <property type="component" value="Unassembled WGS sequence"/>
</dbReference>
<dbReference type="Pfam" id="PF12706">
    <property type="entry name" value="Lactamase_B_2"/>
    <property type="match status" value="1"/>
</dbReference>
<feature type="domain" description="Metallo-beta-lactamase" evidence="1">
    <location>
        <begin position="19"/>
        <end position="202"/>
    </location>
</feature>
<dbReference type="PANTHER" id="PTHR15032">
    <property type="entry name" value="N-ACYL-PHOSPHATIDYLETHANOLAMINE-HYDROLYZING PHOSPHOLIPASE D"/>
    <property type="match status" value="1"/>
</dbReference>
<comment type="caution">
    <text evidence="2">The sequence shown here is derived from an EMBL/GenBank/DDBJ whole genome shotgun (WGS) entry which is preliminary data.</text>
</comment>
<reference evidence="2 3" key="1">
    <citation type="submission" date="2019-12" db="EMBL/GenBank/DDBJ databases">
        <authorList>
            <person name="Kun Z."/>
        </authorList>
    </citation>
    <scope>NUCLEOTIDE SEQUENCE [LARGE SCALE GENOMIC DNA]</scope>
    <source>
        <strain evidence="2 3">YIM 123512</strain>
    </source>
</reference>
<organism evidence="2 3">
    <name type="scientific">Nocardioides flavescens</name>
    <dbReference type="NCBI Taxonomy" id="2691959"/>
    <lineage>
        <taxon>Bacteria</taxon>
        <taxon>Bacillati</taxon>
        <taxon>Actinomycetota</taxon>
        <taxon>Actinomycetes</taxon>
        <taxon>Propionibacteriales</taxon>
        <taxon>Nocardioidaceae</taxon>
        <taxon>Nocardioides</taxon>
    </lineage>
</organism>
<accession>A0A6L7EZ68</accession>
<sequence length="251" mass="26806">MRCTWWGHASATVAAGGARVAVDPLLVDRLAHLGRYAASPGPAATEADLVLVSHQHLDHCHVPSLARFAPDVPLVVPRGSEPVLSRLADRPLVPVAPGDVVERAGVRVEVLAASHDGRRHPLDRAGAPALGFRVTHLGTGDRWWYPGDTGLRDDMVDLGPVDLALVPIGGWGPSLGEGHMGPDDAAEAVRRVGARWAVGVHWGTFWPLGLRRLARRTHRELFVTPGERFVTAMAGSGTEAIVVRPGETVDR</sequence>
<dbReference type="GO" id="GO:0005737">
    <property type="term" value="C:cytoplasm"/>
    <property type="evidence" value="ECO:0007669"/>
    <property type="project" value="TreeGrafter"/>
</dbReference>
<proteinExistence type="predicted"/>
<gene>
    <name evidence="2" type="ORF">GRQ65_09500</name>
</gene>
<dbReference type="Gene3D" id="3.60.15.10">
    <property type="entry name" value="Ribonuclease Z/Hydroxyacylglutathione hydrolase-like"/>
    <property type="match status" value="1"/>
</dbReference>
<dbReference type="InterPro" id="IPR036866">
    <property type="entry name" value="RibonucZ/Hydroxyglut_hydro"/>
</dbReference>
<evidence type="ECO:0000313" key="3">
    <source>
        <dbReference type="Proteomes" id="UP000473325"/>
    </source>
</evidence>
<dbReference type="AlphaFoldDB" id="A0A6L7EZ68"/>
<dbReference type="GO" id="GO:0016787">
    <property type="term" value="F:hydrolase activity"/>
    <property type="evidence" value="ECO:0007669"/>
    <property type="project" value="UniProtKB-KW"/>
</dbReference>
<dbReference type="SUPFAM" id="SSF56281">
    <property type="entry name" value="Metallo-hydrolase/oxidoreductase"/>
    <property type="match status" value="1"/>
</dbReference>
<dbReference type="PANTHER" id="PTHR15032:SF36">
    <property type="entry name" value="METALLO-BETA-LACTAMASE DOMAIN-CONTAINING PROTEIN"/>
    <property type="match status" value="1"/>
</dbReference>
<dbReference type="EMBL" id="WUEK01000005">
    <property type="protein sequence ID" value="MXG89785.1"/>
    <property type="molecule type" value="Genomic_DNA"/>
</dbReference>